<name>A0AB34PVJ8_CANAX</name>
<evidence type="ECO:0000256" key="2">
    <source>
        <dbReference type="SAM" id="Phobius"/>
    </source>
</evidence>
<dbReference type="AlphaFoldDB" id="A0AB34PVJ8"/>
<evidence type="ECO:0000256" key="1">
    <source>
        <dbReference type="SAM" id="MobiDB-lite"/>
    </source>
</evidence>
<dbReference type="Pfam" id="PF08058">
    <property type="entry name" value="NPCC"/>
    <property type="match status" value="1"/>
</dbReference>
<dbReference type="GO" id="GO:0005640">
    <property type="term" value="C:nuclear outer membrane"/>
    <property type="evidence" value="ECO:0007669"/>
    <property type="project" value="TreeGrafter"/>
</dbReference>
<accession>A0AB34PVJ8</accession>
<keyword evidence="2" id="KW-0812">Transmembrane</keyword>
<evidence type="ECO:0000313" key="4">
    <source>
        <dbReference type="Proteomes" id="UP000030161"/>
    </source>
</evidence>
<dbReference type="PANTHER" id="PTHR28003:SF1">
    <property type="entry name" value="NUCLEOPORIN POM34"/>
    <property type="match status" value="1"/>
</dbReference>
<reference evidence="3 4" key="1">
    <citation type="submission" date="2013-12" db="EMBL/GenBank/DDBJ databases">
        <title>The Genome Sequence of Candida albicans P78048.</title>
        <authorList>
            <consortium name="The Broad Institute Genome Sequencing Platform"/>
            <consortium name="The Broad Institute Genome Sequencing Center for Infectious Disease"/>
            <person name="Cuomo C."/>
            <person name="Bennett R."/>
            <person name="Hirakawa M."/>
            <person name="Noverr M."/>
            <person name="Mitchell A."/>
            <person name="Young S.K."/>
            <person name="Zeng Q."/>
            <person name="Gargeya S."/>
            <person name="Fitzgerald M."/>
            <person name="Abouelleil A."/>
            <person name="Alvarado L."/>
            <person name="Berlin A.M."/>
            <person name="Chapman S.B."/>
            <person name="Dewar J."/>
            <person name="Goldberg J."/>
            <person name="Griggs A."/>
            <person name="Gujja S."/>
            <person name="Hansen M."/>
            <person name="Howarth C."/>
            <person name="Imamovic A."/>
            <person name="Larimer J."/>
            <person name="McCowan C."/>
            <person name="Murphy C."/>
            <person name="Pearson M."/>
            <person name="Priest M."/>
            <person name="Roberts A."/>
            <person name="Saif S."/>
            <person name="Shea T."/>
            <person name="Sykes S."/>
            <person name="Wortman J."/>
            <person name="Nusbaum C."/>
            <person name="Birren B."/>
        </authorList>
    </citation>
    <scope>NUCLEOTIDE SEQUENCE [LARGE SCALE GENOMIC DNA]</scope>
    <source>
        <strain evidence="3 4">P78048</strain>
    </source>
</reference>
<gene>
    <name evidence="3" type="ORF">MG3_01894</name>
</gene>
<feature type="compositionally biased region" description="Acidic residues" evidence="1">
    <location>
        <begin position="206"/>
        <end position="217"/>
    </location>
</feature>
<feature type="transmembrane region" description="Helical" evidence="2">
    <location>
        <begin position="251"/>
        <end position="272"/>
    </location>
</feature>
<sequence length="540" mass="61799">MSDAVLEDTIYDDAVSFTTKPYDSVYPKIDSSIVNLPVTLQRLPRNNSMSDNRLVSTLNFNSKSLASEREQFNSTSLSNVDPSTTSSSTTSSSTILKDASFKILQTKLSLEKDNQWRQQELETIKRLDRPMYYKPPSHDFKDGFYGIKDCLPPNVKLNDQSQQEEKDNEFNKATKLPIFINAITAKRAKESNTHAQVLQSIRNEINEDDIIDDDDPNNDNPQGSWENPIVKEAISRQINLEYQMKSLIRNIIYLMIFILFKSSISKLLVLLLNARSISSTKESDSQLYNYSHNNHMIIPQSSSSSSISVSNTSTIAFYFVLITKLIIGYFIISIIIAGFKLLKGQDQCYDLPLTIHQRKLLGLKVNDVPEDYIIDEKAEMILKQRRYDLLKNKNNDKNKDKLVNMVNNQQSIPKYKKLNDYYCSSYYDGINNNAEEEQEQLQDSMFNINPQVNGKYNDGALIKNQSLYQPRHGSTFNNSIELNTQASTSGLKFLGNQTTFGSQINYNTQNKNMNSKYSSQTIQKAQSKFEKNFDIKFNCN</sequence>
<dbReference type="Proteomes" id="UP000030161">
    <property type="component" value="Unassembled WGS sequence"/>
</dbReference>
<comment type="caution">
    <text evidence="3">The sequence shown here is derived from an EMBL/GenBank/DDBJ whole genome shotgun (WGS) entry which is preliminary data.</text>
</comment>
<dbReference type="PANTHER" id="PTHR28003">
    <property type="entry name" value="NUCLEOPORIN POM34"/>
    <property type="match status" value="1"/>
</dbReference>
<keyword evidence="2" id="KW-0472">Membrane</keyword>
<dbReference type="GO" id="GO:0070762">
    <property type="term" value="C:nuclear pore transmembrane ring"/>
    <property type="evidence" value="ECO:0007669"/>
    <property type="project" value="TreeGrafter"/>
</dbReference>
<dbReference type="GO" id="GO:0030474">
    <property type="term" value="P:spindle pole body duplication"/>
    <property type="evidence" value="ECO:0007669"/>
    <property type="project" value="TreeGrafter"/>
</dbReference>
<evidence type="ECO:0000313" key="3">
    <source>
        <dbReference type="EMBL" id="KGR13474.1"/>
    </source>
</evidence>
<protein>
    <submittedName>
        <fullName evidence="3">Uncharacterized protein</fullName>
    </submittedName>
</protein>
<feature type="region of interest" description="Disordered" evidence="1">
    <location>
        <begin position="206"/>
        <end position="226"/>
    </location>
</feature>
<dbReference type="GO" id="GO:0006606">
    <property type="term" value="P:protein import into nucleus"/>
    <property type="evidence" value="ECO:0007669"/>
    <property type="project" value="TreeGrafter"/>
</dbReference>
<organism evidence="3 4">
    <name type="scientific">Candida albicans P78048</name>
    <dbReference type="NCBI Taxonomy" id="1094989"/>
    <lineage>
        <taxon>Eukaryota</taxon>
        <taxon>Fungi</taxon>
        <taxon>Dikarya</taxon>
        <taxon>Ascomycota</taxon>
        <taxon>Saccharomycotina</taxon>
        <taxon>Pichiomycetes</taxon>
        <taxon>Debaryomycetaceae</taxon>
        <taxon>Candida/Lodderomyces clade</taxon>
        <taxon>Candida</taxon>
    </lineage>
</organism>
<dbReference type="InterPro" id="IPR012578">
    <property type="entry name" value="Nucl_pore_cmplx"/>
</dbReference>
<dbReference type="EMBL" id="AJIX01000013">
    <property type="protein sequence ID" value="KGR13474.1"/>
    <property type="molecule type" value="Genomic_DNA"/>
</dbReference>
<proteinExistence type="predicted"/>
<keyword evidence="2" id="KW-1133">Transmembrane helix</keyword>
<feature type="transmembrane region" description="Helical" evidence="2">
    <location>
        <begin position="315"/>
        <end position="339"/>
    </location>
</feature>